<dbReference type="SUPFAM" id="SSF51735">
    <property type="entry name" value="NAD(P)-binding Rossmann-fold domains"/>
    <property type="match status" value="1"/>
</dbReference>
<name>A0A2R5F392_9BACL</name>
<comment type="caution">
    <text evidence="1">The sequence shown here is derived from an EMBL/GenBank/DDBJ whole genome shotgun (WGS) entry which is preliminary data.</text>
</comment>
<proteinExistence type="predicted"/>
<dbReference type="PANTHER" id="PTHR44147:SF2">
    <property type="entry name" value="DEHYDROGENASE_REDUCTASE SDR FAMILY MEMBER 1"/>
    <property type="match status" value="1"/>
</dbReference>
<evidence type="ECO:0000313" key="2">
    <source>
        <dbReference type="Proteomes" id="UP000245202"/>
    </source>
</evidence>
<keyword evidence="2" id="KW-1185">Reference proteome</keyword>
<dbReference type="Gene3D" id="3.40.50.720">
    <property type="entry name" value="NAD(P)-binding Rossmann-like Domain"/>
    <property type="match status" value="1"/>
</dbReference>
<dbReference type="InterPro" id="IPR036291">
    <property type="entry name" value="NAD(P)-bd_dom_sf"/>
</dbReference>
<dbReference type="PANTHER" id="PTHR44147">
    <property type="entry name" value="DEHYDROGENASE/REDUCTASE SDR FAMILY MEMBER 1"/>
    <property type="match status" value="1"/>
</dbReference>
<dbReference type="Proteomes" id="UP000245202">
    <property type="component" value="Unassembled WGS sequence"/>
</dbReference>
<evidence type="ECO:0000313" key="1">
    <source>
        <dbReference type="EMBL" id="GBG10863.1"/>
    </source>
</evidence>
<protein>
    <submittedName>
        <fullName evidence="1">Putative short-chain dehydrogenase</fullName>
    </submittedName>
</protein>
<dbReference type="EMBL" id="BDQX01000356">
    <property type="protein sequence ID" value="GBG10863.1"/>
    <property type="molecule type" value="Genomic_DNA"/>
</dbReference>
<gene>
    <name evidence="1" type="ORF">PAT3040_05631</name>
</gene>
<sequence length="89" mass="9493">MVAAGSGLIVEVTDGIDYRYRGNLFYSLAKISPIHLAEAMASDLKAHGVTAVAATPGFLRSVEMLEHFGVAESNWRDAITSGIKDARAL</sequence>
<accession>A0A2R5F392</accession>
<organism evidence="1 2">
    <name type="scientific">Paenibacillus agaridevorans</name>
    <dbReference type="NCBI Taxonomy" id="171404"/>
    <lineage>
        <taxon>Bacteria</taxon>
        <taxon>Bacillati</taxon>
        <taxon>Bacillota</taxon>
        <taxon>Bacilli</taxon>
        <taxon>Bacillales</taxon>
        <taxon>Paenibacillaceae</taxon>
        <taxon>Paenibacillus</taxon>
    </lineage>
</organism>
<reference evidence="1 2" key="1">
    <citation type="submission" date="2017-08" db="EMBL/GenBank/DDBJ databases">
        <title>Substantial Increase in Enzyme Production by Combined Drug-Resistance Mutations in Paenibacillus agaridevorans.</title>
        <authorList>
            <person name="Tanaka Y."/>
            <person name="Funane K."/>
            <person name="Hosaka T."/>
            <person name="Shiwa Y."/>
            <person name="Fujita N."/>
            <person name="Miyazaki T."/>
            <person name="Yoshikawa H."/>
            <person name="Murakami K."/>
            <person name="Kasahara K."/>
            <person name="Inaoka T."/>
            <person name="Hiraga Y."/>
            <person name="Ochi K."/>
        </authorList>
    </citation>
    <scope>NUCLEOTIDE SEQUENCE [LARGE SCALE GENOMIC DNA]</scope>
    <source>
        <strain evidence="1 2">T-3040</strain>
    </source>
</reference>
<dbReference type="AlphaFoldDB" id="A0A2R5F392"/>